<organism evidence="4 5">
    <name type="scientific">Actinoplanes philippinensis</name>
    <dbReference type="NCBI Taxonomy" id="35752"/>
    <lineage>
        <taxon>Bacteria</taxon>
        <taxon>Bacillati</taxon>
        <taxon>Actinomycetota</taxon>
        <taxon>Actinomycetes</taxon>
        <taxon>Micromonosporales</taxon>
        <taxon>Micromonosporaceae</taxon>
        <taxon>Actinoplanes</taxon>
    </lineage>
</organism>
<accession>A0A1I2L980</accession>
<proteinExistence type="predicted"/>
<dbReference type="AlphaFoldDB" id="A0A1I2L980"/>
<feature type="domain" description="Septum formation-related" evidence="3">
    <location>
        <begin position="92"/>
        <end position="182"/>
    </location>
</feature>
<dbReference type="RefSeq" id="WP_093621230.1">
    <property type="nucleotide sequence ID" value="NZ_BOMT01000094.1"/>
</dbReference>
<feature type="domain" description="DUF4190" evidence="2">
    <location>
        <begin position="9"/>
        <end position="67"/>
    </location>
</feature>
<evidence type="ECO:0000259" key="3">
    <source>
        <dbReference type="Pfam" id="PF13845"/>
    </source>
</evidence>
<reference evidence="4 5" key="1">
    <citation type="submission" date="2016-10" db="EMBL/GenBank/DDBJ databases">
        <authorList>
            <person name="de Groot N.N."/>
        </authorList>
    </citation>
    <scope>NUCLEOTIDE SEQUENCE [LARGE SCALE GENOMIC DNA]</scope>
    <source>
        <strain evidence="4 5">DSM 43019</strain>
    </source>
</reference>
<dbReference type="EMBL" id="FONV01000020">
    <property type="protein sequence ID" value="SFF75019.1"/>
    <property type="molecule type" value="Genomic_DNA"/>
</dbReference>
<evidence type="ECO:0000313" key="4">
    <source>
        <dbReference type="EMBL" id="SFF75019.1"/>
    </source>
</evidence>
<keyword evidence="1" id="KW-0812">Transmembrane</keyword>
<evidence type="ECO:0000313" key="5">
    <source>
        <dbReference type="Proteomes" id="UP000199645"/>
    </source>
</evidence>
<feature type="transmembrane region" description="Helical" evidence="1">
    <location>
        <begin position="50"/>
        <end position="77"/>
    </location>
</feature>
<sequence>MPPPGPNGLAIGALVASVCGGPFLGTALGFGLGIAALVQIRRRPQQGFGLAVAALVVSGVTLVISVVIVTGVVLGVVRDRVAGIETVDATDLKRGDCISDLDDADRVYEMPVVPCTQPHRAEVYHSFQFPAGAFPGLAAVEKESEERCGTAFEPYDTADNADLEVYYLFPEDEAGWRQDRGVQCILEYPLARTTSLVK</sequence>
<dbReference type="STRING" id="35752.SAMN05421541_12093"/>
<dbReference type="Pfam" id="PF13828">
    <property type="entry name" value="DUF4190"/>
    <property type="match status" value="1"/>
</dbReference>
<feature type="transmembrane region" description="Helical" evidence="1">
    <location>
        <begin position="12"/>
        <end position="38"/>
    </location>
</feature>
<keyword evidence="1" id="KW-1133">Transmembrane helix</keyword>
<dbReference type="OrthoDB" id="3628931at2"/>
<dbReference type="Proteomes" id="UP000199645">
    <property type="component" value="Unassembled WGS sequence"/>
</dbReference>
<evidence type="ECO:0000256" key="1">
    <source>
        <dbReference type="SAM" id="Phobius"/>
    </source>
</evidence>
<name>A0A1I2L980_9ACTN</name>
<evidence type="ECO:0000259" key="2">
    <source>
        <dbReference type="Pfam" id="PF13828"/>
    </source>
</evidence>
<protein>
    <recommendedName>
        <fullName evidence="6">Septum formation</fullName>
    </recommendedName>
</protein>
<gene>
    <name evidence="4" type="ORF">SAMN05421541_12093</name>
</gene>
<keyword evidence="5" id="KW-1185">Reference proteome</keyword>
<dbReference type="InterPro" id="IPR025241">
    <property type="entry name" value="DUF4190"/>
</dbReference>
<dbReference type="InterPro" id="IPR026004">
    <property type="entry name" value="Septum_form"/>
</dbReference>
<keyword evidence="1" id="KW-0472">Membrane</keyword>
<dbReference type="Pfam" id="PF13845">
    <property type="entry name" value="Septum_form"/>
    <property type="match status" value="1"/>
</dbReference>
<evidence type="ECO:0008006" key="6">
    <source>
        <dbReference type="Google" id="ProtNLM"/>
    </source>
</evidence>